<evidence type="ECO:0000313" key="1">
    <source>
        <dbReference type="EMBL" id="KAK3716219.1"/>
    </source>
</evidence>
<protein>
    <submittedName>
        <fullName evidence="1">Uncharacterized protein</fullName>
    </submittedName>
</protein>
<dbReference type="EMBL" id="JAUTXU010000044">
    <property type="protein sequence ID" value="KAK3716219.1"/>
    <property type="molecule type" value="Genomic_DNA"/>
</dbReference>
<proteinExistence type="predicted"/>
<accession>A0ACC3NFX8</accession>
<comment type="caution">
    <text evidence="1">The sequence shown here is derived from an EMBL/GenBank/DDBJ whole genome shotgun (WGS) entry which is preliminary data.</text>
</comment>
<reference evidence="1" key="1">
    <citation type="submission" date="2023-07" db="EMBL/GenBank/DDBJ databases">
        <title>Black Yeasts Isolated from many extreme environments.</title>
        <authorList>
            <person name="Coleine C."/>
            <person name="Stajich J.E."/>
            <person name="Selbmann L."/>
        </authorList>
    </citation>
    <scope>NUCLEOTIDE SEQUENCE</scope>
    <source>
        <strain evidence="1">CCFEE 5714</strain>
    </source>
</reference>
<keyword evidence="2" id="KW-1185">Reference proteome</keyword>
<evidence type="ECO:0000313" key="2">
    <source>
        <dbReference type="Proteomes" id="UP001281147"/>
    </source>
</evidence>
<dbReference type="Proteomes" id="UP001281147">
    <property type="component" value="Unassembled WGS sequence"/>
</dbReference>
<sequence>MSRFFRSGHGSTSSSSNNSSSSDDEPGEEAAKATQDLSDDIHLGLDRLNGNNAVDRISTNRSGDHRDFLLHALLEERCMKETLSAHAGSGNHVVRASPEIQAEANARYRRLCTQLASYHMISTGPEDDQHIVARQRYRDGLDVLSQQPTPNVAPPTLQRLITDSNTRAAPVLGLTHSVAPSRYRREYEELSMLGRGGYGVVYRVRHRLDDQPYAVKKIPLSPSRLQRIQRRGQSELEDVLRELRTLARLDHPNIVRYYGGWIEWVDPTSAHGLSQSESESRVFGSVDEDALSGAEDSLGSLRRIMTGSSAEEDGVLFDNSDALVTFENSAPEQHSSESGPRLRRLRTRSTIATVSDETTESASRDEDHSYSIHSTTNGAHFSEPTLALHMQMSLHPMTLADFLAPPTIMGFEGEVVPPLQHCFHSQPSINILLAILEGLDYLHNEGIVHRDIKPANIFLGPNSNSRSTRGSVDLSLCDECHAQGNANHIQLEVRIGDFGLVTVADPSLEAVPTSEAVGTELYRPTTAHSRSPELDIYALGIVAFELLWRSDTRMERLDVTQRLKGGEFPEHFCEELGVEGASMVKECIGAMLSCDGNQISIRQLKQRLSAMLQVPQHTNHKHSA</sequence>
<organism evidence="1 2">
    <name type="scientific">Vermiconidia calcicola</name>
    <dbReference type="NCBI Taxonomy" id="1690605"/>
    <lineage>
        <taxon>Eukaryota</taxon>
        <taxon>Fungi</taxon>
        <taxon>Dikarya</taxon>
        <taxon>Ascomycota</taxon>
        <taxon>Pezizomycotina</taxon>
        <taxon>Dothideomycetes</taxon>
        <taxon>Dothideomycetidae</taxon>
        <taxon>Mycosphaerellales</taxon>
        <taxon>Extremaceae</taxon>
        <taxon>Vermiconidia</taxon>
    </lineage>
</organism>
<name>A0ACC3NFX8_9PEZI</name>
<gene>
    <name evidence="1" type="ORF">LTR37_006664</name>
</gene>